<keyword evidence="1" id="KW-0732">Signal</keyword>
<reference evidence="3" key="1">
    <citation type="submission" date="2023-08" db="EMBL/GenBank/DDBJ databases">
        <authorList>
            <person name="Chen Y."/>
            <person name="Shah S."/>
            <person name="Dougan E. K."/>
            <person name="Thang M."/>
            <person name="Chan C."/>
        </authorList>
    </citation>
    <scope>NUCLEOTIDE SEQUENCE</scope>
</reference>
<name>A0AA36J3L4_9DINO</name>
<dbReference type="EMBL" id="CAUJNA010002336">
    <property type="protein sequence ID" value="CAJ1392471.1"/>
    <property type="molecule type" value="Genomic_DNA"/>
</dbReference>
<evidence type="ECO:0000313" key="3">
    <source>
        <dbReference type="EMBL" id="CAJ1398980.1"/>
    </source>
</evidence>
<sequence>MRTTLLVYAISAMGGAWSLEQPRSSLVTWHPRMIDLFAHLPQIWQASWWMAHYGSWSPKRHVAWSSSWAIGDLNLGKLSSTLRKKLSGVAQKSAVAYRNKHGVKRFHGTRFLRSTGNYPPRFGLKITRLHERFCKNRVSHPPIPPALLSTPLKPWFMALPWGDLWDDANAYSVLTYLRGSASLLLSDWREAFPSKL</sequence>
<protein>
    <submittedName>
        <fullName evidence="3">Uncharacterized protein</fullName>
    </submittedName>
</protein>
<gene>
    <name evidence="2" type="ORF">EVOR1521_LOCUS17561</name>
    <name evidence="3" type="ORF">EVOR1521_LOCUS22618</name>
</gene>
<dbReference type="AlphaFoldDB" id="A0AA36J3L4"/>
<accession>A0AA36J3L4</accession>
<feature type="signal peptide" evidence="1">
    <location>
        <begin position="1"/>
        <end position="18"/>
    </location>
</feature>
<feature type="chain" id="PRO_5041630150" evidence="1">
    <location>
        <begin position="19"/>
        <end position="196"/>
    </location>
</feature>
<evidence type="ECO:0000256" key="1">
    <source>
        <dbReference type="SAM" id="SignalP"/>
    </source>
</evidence>
<proteinExistence type="predicted"/>
<evidence type="ECO:0000313" key="2">
    <source>
        <dbReference type="EMBL" id="CAJ1392471.1"/>
    </source>
</evidence>
<dbReference type="EMBL" id="CAUJNA010003318">
    <property type="protein sequence ID" value="CAJ1398980.1"/>
    <property type="molecule type" value="Genomic_DNA"/>
</dbReference>
<evidence type="ECO:0000313" key="4">
    <source>
        <dbReference type="Proteomes" id="UP001178507"/>
    </source>
</evidence>
<organism evidence="3 4">
    <name type="scientific">Effrenium voratum</name>
    <dbReference type="NCBI Taxonomy" id="2562239"/>
    <lineage>
        <taxon>Eukaryota</taxon>
        <taxon>Sar</taxon>
        <taxon>Alveolata</taxon>
        <taxon>Dinophyceae</taxon>
        <taxon>Suessiales</taxon>
        <taxon>Symbiodiniaceae</taxon>
        <taxon>Effrenium</taxon>
    </lineage>
</organism>
<dbReference type="Proteomes" id="UP001178507">
    <property type="component" value="Unassembled WGS sequence"/>
</dbReference>
<comment type="caution">
    <text evidence="3">The sequence shown here is derived from an EMBL/GenBank/DDBJ whole genome shotgun (WGS) entry which is preliminary data.</text>
</comment>
<keyword evidence="4" id="KW-1185">Reference proteome</keyword>